<gene>
    <name evidence="2" type="ORF">JCGZ_10644</name>
</gene>
<proteinExistence type="predicted"/>
<accession>A0A067KHY7</accession>
<dbReference type="EMBL" id="KK914472">
    <property type="protein sequence ID" value="KDP35831.1"/>
    <property type="molecule type" value="Genomic_DNA"/>
</dbReference>
<protein>
    <submittedName>
        <fullName evidence="2">Uncharacterized protein</fullName>
    </submittedName>
</protein>
<name>A0A067KHY7_JATCU</name>
<organism evidence="2 3">
    <name type="scientific">Jatropha curcas</name>
    <name type="common">Barbados nut</name>
    <dbReference type="NCBI Taxonomy" id="180498"/>
    <lineage>
        <taxon>Eukaryota</taxon>
        <taxon>Viridiplantae</taxon>
        <taxon>Streptophyta</taxon>
        <taxon>Embryophyta</taxon>
        <taxon>Tracheophyta</taxon>
        <taxon>Spermatophyta</taxon>
        <taxon>Magnoliopsida</taxon>
        <taxon>eudicotyledons</taxon>
        <taxon>Gunneridae</taxon>
        <taxon>Pentapetalae</taxon>
        <taxon>rosids</taxon>
        <taxon>fabids</taxon>
        <taxon>Malpighiales</taxon>
        <taxon>Euphorbiaceae</taxon>
        <taxon>Crotonoideae</taxon>
        <taxon>Jatropheae</taxon>
        <taxon>Jatropha</taxon>
    </lineage>
</organism>
<evidence type="ECO:0000313" key="3">
    <source>
        <dbReference type="Proteomes" id="UP000027138"/>
    </source>
</evidence>
<feature type="compositionally biased region" description="Polar residues" evidence="1">
    <location>
        <begin position="17"/>
        <end position="30"/>
    </location>
</feature>
<feature type="region of interest" description="Disordered" evidence="1">
    <location>
        <begin position="1"/>
        <end position="43"/>
    </location>
</feature>
<evidence type="ECO:0000313" key="2">
    <source>
        <dbReference type="EMBL" id="KDP35831.1"/>
    </source>
</evidence>
<keyword evidence="3" id="KW-1185">Reference proteome</keyword>
<dbReference type="Proteomes" id="UP000027138">
    <property type="component" value="Unassembled WGS sequence"/>
</dbReference>
<evidence type="ECO:0000256" key="1">
    <source>
        <dbReference type="SAM" id="MobiDB-lite"/>
    </source>
</evidence>
<feature type="compositionally biased region" description="Basic and acidic residues" evidence="1">
    <location>
        <begin position="1"/>
        <end position="16"/>
    </location>
</feature>
<reference evidence="2 3" key="1">
    <citation type="journal article" date="2014" name="PLoS ONE">
        <title>Global Analysis of Gene Expression Profiles in Physic Nut (Jatropha curcas L.) Seedlings Exposed to Salt Stress.</title>
        <authorList>
            <person name="Zhang L."/>
            <person name="Zhang C."/>
            <person name="Wu P."/>
            <person name="Chen Y."/>
            <person name="Li M."/>
            <person name="Jiang H."/>
            <person name="Wu G."/>
        </authorList>
    </citation>
    <scope>NUCLEOTIDE SEQUENCE [LARGE SCALE GENOMIC DNA]</scope>
    <source>
        <strain evidence="3">cv. GZQX0401</strain>
        <tissue evidence="2">Young leaves</tissue>
    </source>
</reference>
<dbReference type="AlphaFoldDB" id="A0A067KHY7"/>
<sequence length="93" mass="10227">MLEKCSIKQQESEKNGDTSLTYLPSWQGEQDQVPPPPLVSTSSRRVTAPSVLDLLAKNMQQPPTGWCEGMPSLVGHLRGTLSEALTQESFLRS</sequence>